<proteinExistence type="predicted"/>
<keyword evidence="1" id="KW-0472">Membrane</keyword>
<keyword evidence="1" id="KW-1133">Transmembrane helix</keyword>
<evidence type="ECO:0000256" key="1">
    <source>
        <dbReference type="SAM" id="Phobius"/>
    </source>
</evidence>
<name>X1FKI0_9ZZZZ</name>
<comment type="caution">
    <text evidence="2">The sequence shown here is derived from an EMBL/GenBank/DDBJ whole genome shotgun (WGS) entry which is preliminary data.</text>
</comment>
<dbReference type="AlphaFoldDB" id="X1FKI0"/>
<evidence type="ECO:0000313" key="2">
    <source>
        <dbReference type="EMBL" id="GAH29889.1"/>
    </source>
</evidence>
<organism evidence="2">
    <name type="scientific">marine sediment metagenome</name>
    <dbReference type="NCBI Taxonomy" id="412755"/>
    <lineage>
        <taxon>unclassified sequences</taxon>
        <taxon>metagenomes</taxon>
        <taxon>ecological metagenomes</taxon>
    </lineage>
</organism>
<dbReference type="EMBL" id="BARU01002588">
    <property type="protein sequence ID" value="GAH29889.1"/>
    <property type="molecule type" value="Genomic_DNA"/>
</dbReference>
<feature type="transmembrane region" description="Helical" evidence="1">
    <location>
        <begin position="36"/>
        <end position="53"/>
    </location>
</feature>
<gene>
    <name evidence="2" type="ORF">S03H2_06041</name>
</gene>
<feature type="transmembrane region" description="Helical" evidence="1">
    <location>
        <begin position="7"/>
        <end position="30"/>
    </location>
</feature>
<sequence>MNKKIAGIIAAVLGVIGLIVILAGPAFNLLPTNPSIFAALVCWIVGGAIRGFARKAEKEEKK</sequence>
<protein>
    <submittedName>
        <fullName evidence="2">Uncharacterized protein</fullName>
    </submittedName>
</protein>
<accession>X1FKI0</accession>
<reference evidence="2" key="1">
    <citation type="journal article" date="2014" name="Front. Microbiol.">
        <title>High frequency of phylogenetically diverse reductive dehalogenase-homologous genes in deep subseafloor sedimentary metagenomes.</title>
        <authorList>
            <person name="Kawai M."/>
            <person name="Futagami T."/>
            <person name="Toyoda A."/>
            <person name="Takaki Y."/>
            <person name="Nishi S."/>
            <person name="Hori S."/>
            <person name="Arai W."/>
            <person name="Tsubouchi T."/>
            <person name="Morono Y."/>
            <person name="Uchiyama I."/>
            <person name="Ito T."/>
            <person name="Fujiyama A."/>
            <person name="Inagaki F."/>
            <person name="Takami H."/>
        </authorList>
    </citation>
    <scope>NUCLEOTIDE SEQUENCE</scope>
    <source>
        <strain evidence="2">Expedition CK06-06</strain>
    </source>
</reference>
<keyword evidence="1" id="KW-0812">Transmembrane</keyword>